<keyword evidence="5 10" id="KW-0812">Transmembrane</keyword>
<dbReference type="PANTHER" id="PTHR43029">
    <property type="entry name" value="AMMONIUM TRANSPORTER MEP2"/>
    <property type="match status" value="1"/>
</dbReference>
<feature type="transmembrane region" description="Helical" evidence="10">
    <location>
        <begin position="255"/>
        <end position="276"/>
    </location>
</feature>
<gene>
    <name evidence="13" type="ordered locus">RBRH_02206</name>
</gene>
<feature type="transmembrane region" description="Helical" evidence="10">
    <location>
        <begin position="228"/>
        <end position="248"/>
    </location>
</feature>
<evidence type="ECO:0000256" key="7">
    <source>
        <dbReference type="ARBA" id="ARBA00023136"/>
    </source>
</evidence>
<dbReference type="InterPro" id="IPR018047">
    <property type="entry name" value="Ammonium_transpt_CS"/>
</dbReference>
<evidence type="ECO:0000256" key="9">
    <source>
        <dbReference type="ARBA" id="ARBA00050025"/>
    </source>
</evidence>
<dbReference type="eggNOG" id="COG0004">
    <property type="taxonomic scope" value="Bacteria"/>
</dbReference>
<keyword evidence="7 10" id="KW-0472">Membrane</keyword>
<evidence type="ECO:0000256" key="10">
    <source>
        <dbReference type="RuleBase" id="RU362002"/>
    </source>
</evidence>
<feature type="region of interest" description="Disordered" evidence="11">
    <location>
        <begin position="1"/>
        <end position="24"/>
    </location>
</feature>
<dbReference type="KEGG" id="brh:RBRH_02206"/>
<evidence type="ECO:0000256" key="6">
    <source>
        <dbReference type="ARBA" id="ARBA00022989"/>
    </source>
</evidence>
<feature type="transmembrane region" description="Helical" evidence="10">
    <location>
        <begin position="128"/>
        <end position="151"/>
    </location>
</feature>
<dbReference type="InterPro" id="IPR029020">
    <property type="entry name" value="Ammonium/urea_transptr"/>
</dbReference>
<name>E5AMF6_MYCRK</name>
<feature type="transmembrane region" description="Helical" evidence="10">
    <location>
        <begin position="413"/>
        <end position="431"/>
    </location>
</feature>
<dbReference type="STRING" id="882378.RBRH_02206"/>
<evidence type="ECO:0000256" key="2">
    <source>
        <dbReference type="ARBA" id="ARBA00005887"/>
    </source>
</evidence>
<keyword evidence="6 10" id="KW-1133">Transmembrane helix</keyword>
<keyword evidence="3 10" id="KW-0813">Transport</keyword>
<dbReference type="InterPro" id="IPR024041">
    <property type="entry name" value="NH4_transpt_AmtB-like_dom"/>
</dbReference>
<dbReference type="GO" id="GO:0008519">
    <property type="term" value="F:ammonium channel activity"/>
    <property type="evidence" value="ECO:0007669"/>
    <property type="project" value="InterPro"/>
</dbReference>
<feature type="transmembrane region" description="Helical" evidence="10">
    <location>
        <begin position="356"/>
        <end position="375"/>
    </location>
</feature>
<comment type="similarity">
    <text evidence="2 10">Belongs to the ammonia transporter channel (TC 1.A.11.2) family.</text>
</comment>
<feature type="domain" description="Ammonium transporter AmtB-like" evidence="12">
    <location>
        <begin position="128"/>
        <end position="523"/>
    </location>
</feature>
<feature type="transmembrane region" description="Helical" evidence="10">
    <location>
        <begin position="475"/>
        <end position="495"/>
    </location>
</feature>
<dbReference type="Proteomes" id="UP000007437">
    <property type="component" value="Chromosome"/>
</dbReference>
<dbReference type="Pfam" id="PF00909">
    <property type="entry name" value="Ammonium_transp"/>
    <property type="match status" value="1"/>
</dbReference>
<evidence type="ECO:0000256" key="3">
    <source>
        <dbReference type="ARBA" id="ARBA00022448"/>
    </source>
</evidence>
<dbReference type="AlphaFoldDB" id="E5AMF6"/>
<dbReference type="FunFam" id="1.10.3430.10:FF:000007">
    <property type="entry name" value="Ammonium transporter"/>
    <property type="match status" value="1"/>
</dbReference>
<dbReference type="SUPFAM" id="SSF111352">
    <property type="entry name" value="Ammonium transporter"/>
    <property type="match status" value="1"/>
</dbReference>
<feature type="transmembrane region" description="Helical" evidence="10">
    <location>
        <begin position="443"/>
        <end position="463"/>
    </location>
</feature>
<comment type="subcellular location">
    <subcellularLocation>
        <location evidence="1 10">Cell membrane</location>
        <topology evidence="1 10">Multi-pass membrane protein</topology>
    </subcellularLocation>
</comment>
<dbReference type="GO" id="GO:0005886">
    <property type="term" value="C:plasma membrane"/>
    <property type="evidence" value="ECO:0007669"/>
    <property type="project" value="UniProtKB-SubCell"/>
</dbReference>
<keyword evidence="4" id="KW-1003">Cell membrane</keyword>
<evidence type="ECO:0000256" key="8">
    <source>
        <dbReference type="ARBA" id="ARBA00023177"/>
    </source>
</evidence>
<feature type="transmembrane region" description="Helical" evidence="10">
    <location>
        <begin position="33"/>
        <end position="52"/>
    </location>
</feature>
<evidence type="ECO:0000259" key="12">
    <source>
        <dbReference type="Pfam" id="PF00909"/>
    </source>
</evidence>
<evidence type="ECO:0000256" key="5">
    <source>
        <dbReference type="ARBA" id="ARBA00022692"/>
    </source>
</evidence>
<feature type="transmembrane region" description="Helical" evidence="10">
    <location>
        <begin position="158"/>
        <end position="179"/>
    </location>
</feature>
<evidence type="ECO:0000313" key="13">
    <source>
        <dbReference type="EMBL" id="CBW76188.1"/>
    </source>
</evidence>
<evidence type="ECO:0000256" key="11">
    <source>
        <dbReference type="SAM" id="MobiDB-lite"/>
    </source>
</evidence>
<protein>
    <recommendedName>
        <fullName evidence="9 10">Ammonium transporter</fullName>
    </recommendedName>
</protein>
<evidence type="ECO:0000256" key="1">
    <source>
        <dbReference type="ARBA" id="ARBA00004651"/>
    </source>
</evidence>
<dbReference type="Gene3D" id="1.10.3430.10">
    <property type="entry name" value="Ammonium transporter AmtB like domains"/>
    <property type="match status" value="1"/>
</dbReference>
<feature type="compositionally biased region" description="Polar residues" evidence="11">
    <location>
        <begin position="11"/>
        <end position="24"/>
    </location>
</feature>
<dbReference type="NCBIfam" id="TIGR00836">
    <property type="entry name" value="amt"/>
    <property type="match status" value="1"/>
</dbReference>
<accession>E5AMF6</accession>
<feature type="transmembrane region" description="Helical" evidence="10">
    <location>
        <begin position="323"/>
        <end position="344"/>
    </location>
</feature>
<organism evidence="13 14">
    <name type="scientific">Mycetohabitans rhizoxinica (strain DSM 19002 / CIP 109453 / HKI 454)</name>
    <name type="common">Paraburkholderia rhizoxinica</name>
    <dbReference type="NCBI Taxonomy" id="882378"/>
    <lineage>
        <taxon>Bacteria</taxon>
        <taxon>Pseudomonadati</taxon>
        <taxon>Pseudomonadota</taxon>
        <taxon>Betaproteobacteria</taxon>
        <taxon>Burkholderiales</taxon>
        <taxon>Burkholderiaceae</taxon>
        <taxon>Mycetohabitans</taxon>
    </lineage>
</organism>
<dbReference type="PROSITE" id="PS01219">
    <property type="entry name" value="AMMONIUM_TRANSP"/>
    <property type="match status" value="1"/>
</dbReference>
<evidence type="ECO:0000313" key="14">
    <source>
        <dbReference type="Proteomes" id="UP000007437"/>
    </source>
</evidence>
<evidence type="ECO:0000256" key="4">
    <source>
        <dbReference type="ARBA" id="ARBA00022475"/>
    </source>
</evidence>
<feature type="transmembrane region" description="Helical" evidence="10">
    <location>
        <begin position="282"/>
        <end position="311"/>
    </location>
</feature>
<proteinExistence type="inferred from homology"/>
<dbReference type="HOGENOM" id="CLU_000445_33_0_4"/>
<dbReference type="InterPro" id="IPR001905">
    <property type="entry name" value="Ammonium_transpt"/>
</dbReference>
<keyword evidence="8 10" id="KW-0924">Ammonia transport</keyword>
<reference evidence="13 14" key="1">
    <citation type="journal article" date="2011" name="J. Bacteriol.">
        <title>Complete genome sequence of Burkholderia rhizoxinica, an endosymbiont of Rhizopus microsporus.</title>
        <authorList>
            <person name="Lackner G."/>
            <person name="Moebius N."/>
            <person name="Partida-Martinez L."/>
            <person name="Hertweck C."/>
        </authorList>
    </citation>
    <scope>NUCLEOTIDE SEQUENCE [LARGE SCALE GENOMIC DNA]</scope>
    <source>
        <strain evidence="14">DSM 19002 / CIP 109453 / HKI 454</strain>
    </source>
</reference>
<sequence length="525" mass="53449">MTQDAGAAQRLQANANSGPGTRGTTMRKTLRKFLMGVSLLAAGIGLWALALADGASGAVAASVLVSSATNTVHAASAAPVFAPVACAAEASGAAPAIGASGEQAAGAPAAPMAPVVLDASKINAGDTAWMLSSTALVLFMTIPGLALFYGGMVRKKNVLATLMQSFAITCLVTIIWVVLGYSLAFTPGNAFIGGFSRVLLSGMSFIKGDKGVTLTVSHLATTIPESVYMTYQMTFAIITPALICGAFADRMKFSAMLVFMALWSIMVYSPIAHMVWEPTGWLSAAGILDFAGGTVVHINAGMAGLVCALVLGKRVGYGREAMAPHNLVLTLVGAAMLWVGWFGFNAGSALAADGRAGFAMVTTQVATAAAALAWMFAEWIGKGKPSVLGIASGAVAGLVAVTPASGFVGVSGALSIGIVAGVLCFLSATWLKNKLGYDDSLDAFGVHGIGGIIGAILTGVFAVKDIGGADGSVILQLKGVATTLIYSGLVSFILLKIIDAVIGLRVTEEEEREGLDVVLHGEHVE</sequence>
<dbReference type="EMBL" id="FR687359">
    <property type="protein sequence ID" value="CBW76188.1"/>
    <property type="molecule type" value="Genomic_DNA"/>
</dbReference>
<feature type="transmembrane region" description="Helical" evidence="10">
    <location>
        <begin position="387"/>
        <end position="407"/>
    </location>
</feature>
<dbReference type="PANTHER" id="PTHR43029:SF10">
    <property type="entry name" value="AMMONIUM TRANSPORTER MEP2"/>
    <property type="match status" value="1"/>
</dbReference>